<dbReference type="InterPro" id="IPR029903">
    <property type="entry name" value="RmlD-like-bd"/>
</dbReference>
<evidence type="ECO:0000313" key="7">
    <source>
        <dbReference type="EMBL" id="ARQ02308.1"/>
    </source>
</evidence>
<name>A0A1W6ZYE7_9HYPH</name>
<dbReference type="Gene3D" id="3.90.25.10">
    <property type="entry name" value="UDP-galactose 4-epimerase, domain 1"/>
    <property type="match status" value="1"/>
</dbReference>
<evidence type="ECO:0000256" key="6">
    <source>
        <dbReference type="RuleBase" id="RU364082"/>
    </source>
</evidence>
<evidence type="ECO:0000256" key="2">
    <source>
        <dbReference type="ARBA" id="ARBA00010944"/>
    </source>
</evidence>
<dbReference type="KEGG" id="psin:CAK95_26810"/>
<dbReference type="Proteomes" id="UP000194137">
    <property type="component" value="Chromosome"/>
</dbReference>
<dbReference type="Pfam" id="PF04321">
    <property type="entry name" value="RmlD_sub_bind"/>
    <property type="match status" value="1"/>
</dbReference>
<dbReference type="RefSeq" id="WP_086090739.1">
    <property type="nucleotide sequence ID" value="NZ_CP021112.1"/>
</dbReference>
<dbReference type="InterPro" id="IPR005913">
    <property type="entry name" value="dTDP_dehydrorham_reduct"/>
</dbReference>
<reference evidence="7 8" key="1">
    <citation type="submission" date="2017-05" db="EMBL/GenBank/DDBJ databases">
        <title>Full genome sequence of Pseudorhodoplanes sinuspersici.</title>
        <authorList>
            <person name="Dastgheib S.M.M."/>
            <person name="Shavandi M."/>
            <person name="Tirandaz H."/>
        </authorList>
    </citation>
    <scope>NUCLEOTIDE SEQUENCE [LARGE SCALE GENOMIC DNA]</scope>
    <source>
        <strain evidence="7 8">RIPI110</strain>
    </source>
</reference>
<keyword evidence="6" id="KW-0560">Oxidoreductase</keyword>
<dbReference type="EC" id="1.1.1.133" evidence="3 6"/>
<dbReference type="NCBIfam" id="TIGR01214">
    <property type="entry name" value="rmlD"/>
    <property type="match status" value="1"/>
</dbReference>
<dbReference type="AlphaFoldDB" id="A0A1W6ZYE7"/>
<evidence type="ECO:0000256" key="5">
    <source>
        <dbReference type="ARBA" id="ARBA00048200"/>
    </source>
</evidence>
<dbReference type="GO" id="GO:0019305">
    <property type="term" value="P:dTDP-rhamnose biosynthetic process"/>
    <property type="evidence" value="ECO:0007669"/>
    <property type="project" value="UniProtKB-UniPathway"/>
</dbReference>
<evidence type="ECO:0000313" key="8">
    <source>
        <dbReference type="Proteomes" id="UP000194137"/>
    </source>
</evidence>
<dbReference type="STRING" id="1235591.CAK95_26810"/>
<dbReference type="InterPro" id="IPR036291">
    <property type="entry name" value="NAD(P)-bd_dom_sf"/>
</dbReference>
<dbReference type="UniPathway" id="UPA00124"/>
<keyword evidence="6" id="KW-0521">NADP</keyword>
<dbReference type="GO" id="GO:0008831">
    <property type="term" value="F:dTDP-4-dehydrorhamnose reductase activity"/>
    <property type="evidence" value="ECO:0007669"/>
    <property type="project" value="UniProtKB-EC"/>
</dbReference>
<comment type="cofactor">
    <cofactor evidence="6">
        <name>Mg(2+)</name>
        <dbReference type="ChEBI" id="CHEBI:18420"/>
    </cofactor>
    <text evidence="6">Binds 1 Mg(2+) ion per monomer.</text>
</comment>
<dbReference type="CDD" id="cd05254">
    <property type="entry name" value="dTDP_HR_like_SDR_e"/>
    <property type="match status" value="1"/>
</dbReference>
<dbReference type="SUPFAM" id="SSF51735">
    <property type="entry name" value="NAD(P)-binding Rossmann-fold domains"/>
    <property type="match status" value="1"/>
</dbReference>
<dbReference type="PANTHER" id="PTHR10491:SF4">
    <property type="entry name" value="METHIONINE ADENOSYLTRANSFERASE 2 SUBUNIT BETA"/>
    <property type="match status" value="1"/>
</dbReference>
<gene>
    <name evidence="7" type="ORF">CAK95_26810</name>
</gene>
<accession>A0A1W6ZYE7</accession>
<sequence length="290" mass="31586">MILVFGGNGQLGQELSRKAIEHGAALTALPRSEADITNADQVKAAIQRHKPDVVVNAAAYTAVDQAEDEYDIALRANAHGPAILAAACRSADIPLIHISTDYVFDGKKAGAYRETDAIAPIGAYGRSKVAGEIAVRVGMPKHLIIRTSWIYGEFGKNFLKTILRLARERDELRIVADQHGNPTSTAALASAILSIAPQLQNENTRWGTYHFCGTGVTSWHGFAEWIVAVQARHTNRKPKVLPITTQEYPTRAARPENSALDCTLIRHVFGTTAEAWTKDSERVTDALLRA</sequence>
<evidence type="ECO:0000256" key="1">
    <source>
        <dbReference type="ARBA" id="ARBA00004781"/>
    </source>
</evidence>
<comment type="similarity">
    <text evidence="2 6">Belongs to the dTDP-4-dehydrorhamnose reductase family.</text>
</comment>
<evidence type="ECO:0000256" key="4">
    <source>
        <dbReference type="ARBA" id="ARBA00017099"/>
    </source>
</evidence>
<dbReference type="OrthoDB" id="9803892at2"/>
<organism evidence="7 8">
    <name type="scientific">Pseudorhodoplanes sinuspersici</name>
    <dbReference type="NCBI Taxonomy" id="1235591"/>
    <lineage>
        <taxon>Bacteria</taxon>
        <taxon>Pseudomonadati</taxon>
        <taxon>Pseudomonadota</taxon>
        <taxon>Alphaproteobacteria</taxon>
        <taxon>Hyphomicrobiales</taxon>
        <taxon>Pseudorhodoplanes</taxon>
    </lineage>
</organism>
<proteinExistence type="inferred from homology"/>
<keyword evidence="8" id="KW-1185">Reference proteome</keyword>
<dbReference type="EMBL" id="CP021112">
    <property type="protein sequence ID" value="ARQ02308.1"/>
    <property type="molecule type" value="Genomic_DNA"/>
</dbReference>
<dbReference type="PANTHER" id="PTHR10491">
    <property type="entry name" value="DTDP-4-DEHYDRORHAMNOSE REDUCTASE"/>
    <property type="match status" value="1"/>
</dbReference>
<comment type="catalytic activity">
    <reaction evidence="5 6">
        <text>dTDP-beta-L-rhamnose + NADP(+) = dTDP-4-dehydro-beta-L-rhamnose + NADPH + H(+)</text>
        <dbReference type="Rhea" id="RHEA:21796"/>
        <dbReference type="ChEBI" id="CHEBI:15378"/>
        <dbReference type="ChEBI" id="CHEBI:57510"/>
        <dbReference type="ChEBI" id="CHEBI:57783"/>
        <dbReference type="ChEBI" id="CHEBI:58349"/>
        <dbReference type="ChEBI" id="CHEBI:62830"/>
        <dbReference type="EC" id="1.1.1.133"/>
    </reaction>
</comment>
<dbReference type="Gene3D" id="3.40.50.720">
    <property type="entry name" value="NAD(P)-binding Rossmann-like Domain"/>
    <property type="match status" value="1"/>
</dbReference>
<protein>
    <recommendedName>
        <fullName evidence="4 6">dTDP-4-dehydrorhamnose reductase</fullName>
        <ecNumber evidence="3 6">1.1.1.133</ecNumber>
    </recommendedName>
</protein>
<dbReference type="FunFam" id="3.40.50.720:FF:000159">
    <property type="entry name" value="dTDP-4-dehydrorhamnose reductase"/>
    <property type="match status" value="1"/>
</dbReference>
<comment type="function">
    <text evidence="6">Catalyzes the reduction of dTDP-6-deoxy-L-lyxo-4-hexulose to yield dTDP-L-rhamnose.</text>
</comment>
<evidence type="ECO:0000256" key="3">
    <source>
        <dbReference type="ARBA" id="ARBA00012929"/>
    </source>
</evidence>
<comment type="pathway">
    <text evidence="1 6">Carbohydrate biosynthesis; dTDP-L-rhamnose biosynthesis.</text>
</comment>